<protein>
    <submittedName>
        <fullName evidence="2">Uncharacterized protein</fullName>
    </submittedName>
</protein>
<feature type="transmembrane region" description="Helical" evidence="1">
    <location>
        <begin position="16"/>
        <end position="35"/>
    </location>
</feature>
<feature type="transmembrane region" description="Helical" evidence="1">
    <location>
        <begin position="55"/>
        <end position="73"/>
    </location>
</feature>
<gene>
    <name evidence="2" type="ORF">ORR04_10170</name>
</gene>
<evidence type="ECO:0000313" key="2">
    <source>
        <dbReference type="EMBL" id="WAD01288.1"/>
    </source>
</evidence>
<accession>A0AB38X5H8</accession>
<dbReference type="Proteomes" id="UP001164768">
    <property type="component" value="Chromosome"/>
</dbReference>
<dbReference type="AlphaFoldDB" id="A0AB38X5H8"/>
<evidence type="ECO:0000313" key="3">
    <source>
        <dbReference type="Proteomes" id="UP001164768"/>
    </source>
</evidence>
<keyword evidence="1" id="KW-1133">Transmembrane helix</keyword>
<evidence type="ECO:0000256" key="1">
    <source>
        <dbReference type="SAM" id="Phobius"/>
    </source>
</evidence>
<keyword evidence="1" id="KW-0812">Transmembrane</keyword>
<proteinExistence type="predicted"/>
<dbReference type="EMBL" id="CP113117">
    <property type="protein sequence ID" value="WAD01288.1"/>
    <property type="molecule type" value="Genomic_DNA"/>
</dbReference>
<organism evidence="2 3">
    <name type="scientific">Levilactobacillus brevis</name>
    <name type="common">Lactobacillus brevis</name>
    <dbReference type="NCBI Taxonomy" id="1580"/>
    <lineage>
        <taxon>Bacteria</taxon>
        <taxon>Bacillati</taxon>
        <taxon>Bacillota</taxon>
        <taxon>Bacilli</taxon>
        <taxon>Lactobacillales</taxon>
        <taxon>Lactobacillaceae</taxon>
        <taxon>Levilactobacillus</taxon>
    </lineage>
</organism>
<name>A0AB38X5H8_LEVBR</name>
<dbReference type="RefSeq" id="WP_015474318.1">
    <property type="nucleotide sequence ID" value="NZ_BJMR01000046.1"/>
</dbReference>
<sequence length="82" mass="9273">MMNMESRWHETMRKGIYGLTGICWVAVVVIIVVAVQQHHLLQLAPIYAYNRPQGLLGWTLASAIVLSITSGLMHREAKQQSR</sequence>
<keyword evidence="1" id="KW-0472">Membrane</keyword>
<reference evidence="2" key="1">
    <citation type="submission" date="2022-11" db="EMBL/GenBank/DDBJ databases">
        <title>Whole genome sequence of Levilactobacillus brevis SMB091.</title>
        <authorList>
            <person name="Kim J.-M."/>
            <person name="Kim O.-C."/>
            <person name="Choi Y.H."/>
            <person name="Han N.S."/>
            <person name="Hurh B."/>
        </authorList>
    </citation>
    <scope>NUCLEOTIDE SEQUENCE</scope>
    <source>
        <strain evidence="2">SMB091</strain>
    </source>
</reference>